<dbReference type="InterPro" id="IPR011598">
    <property type="entry name" value="bHLH_dom"/>
</dbReference>
<evidence type="ECO:0000313" key="2">
    <source>
        <dbReference type="EMBL" id="KAF8795099.1"/>
    </source>
</evidence>
<evidence type="ECO:0000313" key="3">
    <source>
        <dbReference type="Proteomes" id="UP000807504"/>
    </source>
</evidence>
<protein>
    <recommendedName>
        <fullName evidence="1">BHLH domain-containing protein</fullName>
    </recommendedName>
</protein>
<accession>A0A8T0FZW0</accession>
<evidence type="ECO:0000259" key="1">
    <source>
        <dbReference type="PROSITE" id="PS50888"/>
    </source>
</evidence>
<proteinExistence type="predicted"/>
<dbReference type="InterPro" id="IPR036638">
    <property type="entry name" value="HLH_DNA-bd_sf"/>
</dbReference>
<dbReference type="PROSITE" id="PS50888">
    <property type="entry name" value="BHLH"/>
    <property type="match status" value="1"/>
</dbReference>
<dbReference type="SUPFAM" id="SSF47459">
    <property type="entry name" value="HLH, helix-loop-helix DNA-binding domain"/>
    <property type="match status" value="1"/>
</dbReference>
<feature type="domain" description="BHLH" evidence="1">
    <location>
        <begin position="6"/>
        <end position="58"/>
    </location>
</feature>
<name>A0A8T0FZW0_ARGBR</name>
<keyword evidence="3" id="KW-1185">Reference proteome</keyword>
<dbReference type="OrthoDB" id="6429692at2759"/>
<dbReference type="AlphaFoldDB" id="A0A8T0FZW0"/>
<dbReference type="EMBL" id="JABXBU010000002">
    <property type="protein sequence ID" value="KAF8795099.1"/>
    <property type="molecule type" value="Genomic_DNA"/>
</dbReference>
<gene>
    <name evidence="2" type="ORF">HNY73_002987</name>
</gene>
<reference evidence="2" key="2">
    <citation type="submission" date="2020-06" db="EMBL/GenBank/DDBJ databases">
        <authorList>
            <person name="Sheffer M."/>
        </authorList>
    </citation>
    <scope>NUCLEOTIDE SEQUENCE</scope>
</reference>
<comment type="caution">
    <text evidence="2">The sequence shown here is derived from an EMBL/GenBank/DDBJ whole genome shotgun (WGS) entry which is preliminary data.</text>
</comment>
<organism evidence="2 3">
    <name type="scientific">Argiope bruennichi</name>
    <name type="common">Wasp spider</name>
    <name type="synonym">Aranea bruennichi</name>
    <dbReference type="NCBI Taxonomy" id="94029"/>
    <lineage>
        <taxon>Eukaryota</taxon>
        <taxon>Metazoa</taxon>
        <taxon>Ecdysozoa</taxon>
        <taxon>Arthropoda</taxon>
        <taxon>Chelicerata</taxon>
        <taxon>Arachnida</taxon>
        <taxon>Araneae</taxon>
        <taxon>Araneomorphae</taxon>
        <taxon>Entelegynae</taxon>
        <taxon>Araneoidea</taxon>
        <taxon>Araneidae</taxon>
        <taxon>Argiope</taxon>
    </lineage>
</organism>
<sequence>MARSKNKSLPHHVKERLRHQNLQKILENVANYVPKPTTTKKETKAKKLRRVVLYLKYLIHKKEELLKSKPKAIKKTTKCQDIAMKTNVIIPELSYVHKPKSKRAHIVFLTKSFDTLGNNHGDAETRTRQKSCNTEKEQEIHTAKNTVNVLNESNPKNHLSPDNGLELFHEKPDKFAADRNDRYIPNIEMEKPSDYDDFWKEGYSTISVINAKRNVEKAGSSDIIKNQVLNEGENCFIDGKESIIYELGRNETNLERYIQEFSRDLEKIQGSASPHKKMFLSNNLESSCADIYHNKNEANFNSSSKNLSPIEKYSSNNREKSCSFSESETLKNYHSGYDVQMDKNQCIKLPLFSQSSNNFSSGKTGTFTYLNNFEMPYSFNNSVSQKNGQQYCAEKIDKHQHSKFKMFAQRPYNFSPDFFSSEESGTLTSLLSFESQKSDQPNYCGKEMETHQFSKHPSFSQSSDNFSSDIFSSGESGTLMSSNEYLLSENEHIGFKDIRHPCSNESPSESLRPEYVIDEAKYDYSPTSPQRSCDTISSPDIFCDMKQDIPRVISNFSVHNVLSKGSNISSPSLAANSERFLEYNIQEPNYSIPLIHDVAYNYVDSRFINYFGMNNNSQSLPLIGPPPFAQIGNCPTLNKKVISRYCNTVPNDENYIIDNYSCRNTNDCNFSMYVNEDVENYLDGPIKQEIGESFLPPEELSYSLNNLTNSDYCWLQKDLNIH</sequence>
<dbReference type="Proteomes" id="UP000807504">
    <property type="component" value="Unassembled WGS sequence"/>
</dbReference>
<dbReference type="GO" id="GO:0046983">
    <property type="term" value="F:protein dimerization activity"/>
    <property type="evidence" value="ECO:0007669"/>
    <property type="project" value="InterPro"/>
</dbReference>
<reference evidence="2" key="1">
    <citation type="journal article" date="2020" name="bioRxiv">
        <title>Chromosome-level reference genome of the European wasp spider Argiope bruennichi: a resource for studies on range expansion and evolutionary adaptation.</title>
        <authorList>
            <person name="Sheffer M.M."/>
            <person name="Hoppe A."/>
            <person name="Krehenwinkel H."/>
            <person name="Uhl G."/>
            <person name="Kuss A.W."/>
            <person name="Jensen L."/>
            <person name="Jensen C."/>
            <person name="Gillespie R.G."/>
            <person name="Hoff K.J."/>
            <person name="Prost S."/>
        </authorList>
    </citation>
    <scope>NUCLEOTIDE SEQUENCE</scope>
</reference>